<dbReference type="AlphaFoldDB" id="A0A6P8C4G9"/>
<reference evidence="9" key="2">
    <citation type="submission" date="2025-08" db="UniProtKB">
        <authorList>
            <consortium name="RefSeq"/>
        </authorList>
    </citation>
    <scope>IDENTIFICATION</scope>
    <source>
        <tissue evidence="9">Leaf</tissue>
    </source>
</reference>
<sequence length="314" mass="35553">MSRFEWESNGQLEIQILGKCSEALCLCSALAQLRLLSPFTFHLLCEKRGEGGGGERRAKVAESWVLEQRKMVAAAAAKVSYEECRRKRLEENQKRMESLNLPQLAQSLRRSSSLSPSPSPMKQAKPRRTVEKQVVVVRRSGRVANMPAPVYKETFSLHSRVVVDRISTPRRYMHVRIYKRREPISIVFASNEGREYAIEKAKELESTLQLQYPTLVKSMLPSHVSGCFWLGLPVHFCKTSLPKNDGMITLVDEEGEEFPTVYLARKTGLSGGWKGFSVAHELNDGDALVFQVIQPTVLKVHIIRVSSYDEGEKF</sequence>
<dbReference type="InterPro" id="IPR044837">
    <property type="entry name" value="REM16-like"/>
</dbReference>
<proteinExistence type="predicted"/>
<accession>A0A6P8C4G9</accession>
<reference evidence="8" key="1">
    <citation type="journal article" date="2020" name="Plant Biotechnol. J.">
        <title>The pomegranate (Punica granatum L.) draft genome dissects genetic divergence between soft- and hard-seeded cultivars.</title>
        <authorList>
            <person name="Luo X."/>
            <person name="Li H."/>
            <person name="Wu Z."/>
            <person name="Yao W."/>
            <person name="Zhao P."/>
            <person name="Cao D."/>
            <person name="Yu H."/>
            <person name="Li K."/>
            <person name="Poudel K."/>
            <person name="Zhao D."/>
            <person name="Zhang F."/>
            <person name="Xia X."/>
            <person name="Chen L."/>
            <person name="Wang Q."/>
            <person name="Jing D."/>
            <person name="Cao S."/>
        </authorList>
    </citation>
    <scope>NUCLEOTIDE SEQUENCE [LARGE SCALE GENOMIC DNA]</scope>
    <source>
        <strain evidence="8">cv. Tunisia</strain>
    </source>
</reference>
<dbReference type="RefSeq" id="XP_031376626.1">
    <property type="nucleotide sequence ID" value="XM_031520766.1"/>
</dbReference>
<evidence type="ECO:0000256" key="5">
    <source>
        <dbReference type="ARBA" id="ARBA00023242"/>
    </source>
</evidence>
<dbReference type="InterPro" id="IPR015300">
    <property type="entry name" value="DNA-bd_pseudobarrel_sf"/>
</dbReference>
<keyword evidence="3" id="KW-0238">DNA-binding</keyword>
<feature type="region of interest" description="Disordered" evidence="6">
    <location>
        <begin position="108"/>
        <end position="130"/>
    </location>
</feature>
<gene>
    <name evidence="9" type="primary">LOC116192270</name>
</gene>
<evidence type="ECO:0000313" key="8">
    <source>
        <dbReference type="Proteomes" id="UP000515151"/>
    </source>
</evidence>
<evidence type="ECO:0000256" key="6">
    <source>
        <dbReference type="SAM" id="MobiDB-lite"/>
    </source>
</evidence>
<dbReference type="PROSITE" id="PS50863">
    <property type="entry name" value="B3"/>
    <property type="match status" value="1"/>
</dbReference>
<evidence type="ECO:0000256" key="1">
    <source>
        <dbReference type="ARBA" id="ARBA00004123"/>
    </source>
</evidence>
<comment type="subcellular location">
    <subcellularLocation>
        <location evidence="1">Nucleus</location>
    </subcellularLocation>
</comment>
<dbReference type="CDD" id="cd10017">
    <property type="entry name" value="B3_DNA"/>
    <property type="match status" value="1"/>
</dbReference>
<dbReference type="Gene3D" id="2.40.330.10">
    <property type="entry name" value="DNA-binding pseudobarrel domain"/>
    <property type="match status" value="1"/>
</dbReference>
<evidence type="ECO:0000256" key="3">
    <source>
        <dbReference type="ARBA" id="ARBA00023125"/>
    </source>
</evidence>
<protein>
    <submittedName>
        <fullName evidence="9">B3 domain-containing protein At5g42700 isoform X1</fullName>
    </submittedName>
</protein>
<keyword evidence="2" id="KW-0805">Transcription regulation</keyword>
<keyword evidence="8" id="KW-1185">Reference proteome</keyword>
<keyword evidence="4" id="KW-0804">Transcription</keyword>
<evidence type="ECO:0000256" key="4">
    <source>
        <dbReference type="ARBA" id="ARBA00023163"/>
    </source>
</evidence>
<dbReference type="GO" id="GO:0003677">
    <property type="term" value="F:DNA binding"/>
    <property type="evidence" value="ECO:0007669"/>
    <property type="project" value="UniProtKB-KW"/>
</dbReference>
<dbReference type="OrthoDB" id="1909330at2759"/>
<dbReference type="SUPFAM" id="SSF101936">
    <property type="entry name" value="DNA-binding pseudobarrel domain"/>
    <property type="match status" value="1"/>
</dbReference>
<dbReference type="Pfam" id="PF02362">
    <property type="entry name" value="B3"/>
    <property type="match status" value="1"/>
</dbReference>
<dbReference type="SMART" id="SM01019">
    <property type="entry name" value="B3"/>
    <property type="match status" value="1"/>
</dbReference>
<dbReference type="PANTHER" id="PTHR31391">
    <property type="entry name" value="B3 DOMAIN-CONTAINING PROTEIN OS11G0197600-RELATED"/>
    <property type="match status" value="1"/>
</dbReference>
<dbReference type="GO" id="GO:0005634">
    <property type="term" value="C:nucleus"/>
    <property type="evidence" value="ECO:0007669"/>
    <property type="project" value="UniProtKB-SubCell"/>
</dbReference>
<dbReference type="InterPro" id="IPR003340">
    <property type="entry name" value="B3_DNA-bd"/>
</dbReference>
<dbReference type="GeneID" id="116192270"/>
<dbReference type="Proteomes" id="UP000515151">
    <property type="component" value="Chromosome 1"/>
</dbReference>
<feature type="domain" description="TF-B3" evidence="7">
    <location>
        <begin position="215"/>
        <end position="306"/>
    </location>
</feature>
<dbReference type="PANTHER" id="PTHR31391:SF4">
    <property type="entry name" value="B3 DOMAIN-CONTAINING PROTEIN OS03G0184500"/>
    <property type="match status" value="1"/>
</dbReference>
<evidence type="ECO:0000259" key="7">
    <source>
        <dbReference type="PROSITE" id="PS50863"/>
    </source>
</evidence>
<evidence type="ECO:0000313" key="9">
    <source>
        <dbReference type="RefSeq" id="XP_031376626.1"/>
    </source>
</evidence>
<keyword evidence="5" id="KW-0539">Nucleus</keyword>
<name>A0A6P8C4G9_PUNGR</name>
<organism evidence="8 9">
    <name type="scientific">Punica granatum</name>
    <name type="common">Pomegranate</name>
    <dbReference type="NCBI Taxonomy" id="22663"/>
    <lineage>
        <taxon>Eukaryota</taxon>
        <taxon>Viridiplantae</taxon>
        <taxon>Streptophyta</taxon>
        <taxon>Embryophyta</taxon>
        <taxon>Tracheophyta</taxon>
        <taxon>Spermatophyta</taxon>
        <taxon>Magnoliopsida</taxon>
        <taxon>eudicotyledons</taxon>
        <taxon>Gunneridae</taxon>
        <taxon>Pentapetalae</taxon>
        <taxon>rosids</taxon>
        <taxon>malvids</taxon>
        <taxon>Myrtales</taxon>
        <taxon>Lythraceae</taxon>
        <taxon>Punica</taxon>
    </lineage>
</organism>
<evidence type="ECO:0000256" key="2">
    <source>
        <dbReference type="ARBA" id="ARBA00023015"/>
    </source>
</evidence>